<dbReference type="SUPFAM" id="SSF52964">
    <property type="entry name" value="TolB, N-terminal domain"/>
    <property type="match status" value="1"/>
</dbReference>
<proteinExistence type="predicted"/>
<gene>
    <name evidence="2" type="ORF">dsat_1342</name>
</gene>
<dbReference type="Gene3D" id="3.40.50.10070">
    <property type="entry name" value="TolB, N-terminal domain"/>
    <property type="match status" value="1"/>
</dbReference>
<feature type="transmembrane region" description="Helical" evidence="1">
    <location>
        <begin position="50"/>
        <end position="71"/>
    </location>
</feature>
<evidence type="ECO:0000313" key="2">
    <source>
        <dbReference type="EMBL" id="EPR30620.1"/>
    </source>
</evidence>
<evidence type="ECO:0000256" key="1">
    <source>
        <dbReference type="SAM" id="Phobius"/>
    </source>
</evidence>
<accession>S7T281</accession>
<sequence>MSSAGGFALRKVTCYGTTSRQGAVGAPRKAASQASDLEDVEEMKMHCVRIAALFVALVGSLLAGLVSAASAQEAGKTFAVTPFKIMGPDNYAYLGPAIQSMLTSRLTWRGHFDPIEPSGVAGAGVPTAAAQAREALQKLGTDYLVFGSATIVGEDVSLDVQVVDAAGNHWPKSSSVKLSALIPAMEGVAQSINAEVFKRPGADAKAAVAQGQPRQQVQMMNPDLVYNEQDARQDFFLNPYFRQQETPDQSGRWRSQTLPVQAASMVIDDLDGDGVNEIVLLEDGKLNVYSIHSGRMDLQASIEVPSRVRSLRVNTFELGMVSRNNIIITGLADEYEETRRRDGTPWSAVLAYDGGRLQYVQENIPLFMDAVQVPPYYRKMLFCQKKGNNHPLDGTVHEVIVSNGQIQPGVRVNLPAYGNIFNFGYMPTQDGEMILVVDDFDRIRVNTATGRFVAQTGDEYANSPVGFNYAKRVAGLGASQSSETNKYWISGRLLLAKLADKNKYELIVGRNISKAANIFANYRDFPFGEVHSLYWDGVGLSLIWKTRQFKGTVVDYAVADIDNDGNKELCVLLHTYSGTAGLSSRRSVIEAFKLSLEPTPENAQPQAQ</sequence>
<dbReference type="EMBL" id="ATHI01000031">
    <property type="protein sequence ID" value="EPR30620.1"/>
    <property type="molecule type" value="Genomic_DNA"/>
</dbReference>
<evidence type="ECO:0008006" key="4">
    <source>
        <dbReference type="Google" id="ProtNLM"/>
    </source>
</evidence>
<dbReference type="PATRIC" id="fig|1121439.3.peg.2724"/>
<reference evidence="2 3" key="1">
    <citation type="journal article" date="2013" name="Genome Announc.">
        <title>Draft genome sequences for three mercury-methylating, sulfate-reducing bacteria.</title>
        <authorList>
            <person name="Brown S.D."/>
            <person name="Hurt R.A.Jr."/>
            <person name="Gilmour C.C."/>
            <person name="Elias D.A."/>
        </authorList>
    </citation>
    <scope>NUCLEOTIDE SEQUENCE [LARGE SCALE GENOMIC DNA]</scope>
    <source>
        <strain evidence="2 3">DSM 16529</strain>
    </source>
</reference>
<keyword evidence="3" id="KW-1185">Reference proteome</keyword>
<dbReference type="AlphaFoldDB" id="S7T281"/>
<comment type="caution">
    <text evidence="2">The sequence shown here is derived from an EMBL/GenBank/DDBJ whole genome shotgun (WGS) entry which is preliminary data.</text>
</comment>
<keyword evidence="1" id="KW-0812">Transmembrane</keyword>
<keyword evidence="1" id="KW-0472">Membrane</keyword>
<name>S7T281_9BACT</name>
<dbReference type="STRING" id="1121439.dsat_1342"/>
<dbReference type="eggNOG" id="COG5616">
    <property type="taxonomic scope" value="Bacteria"/>
</dbReference>
<dbReference type="Proteomes" id="UP000014975">
    <property type="component" value="Unassembled WGS sequence"/>
</dbReference>
<organism evidence="2 3">
    <name type="scientific">Alkalidesulfovibrio alkalitolerans DSM 16529</name>
    <dbReference type="NCBI Taxonomy" id="1121439"/>
    <lineage>
        <taxon>Bacteria</taxon>
        <taxon>Pseudomonadati</taxon>
        <taxon>Thermodesulfobacteriota</taxon>
        <taxon>Desulfovibrionia</taxon>
        <taxon>Desulfovibrionales</taxon>
        <taxon>Desulfovibrionaceae</taxon>
        <taxon>Alkalidesulfovibrio</taxon>
    </lineage>
</organism>
<evidence type="ECO:0000313" key="3">
    <source>
        <dbReference type="Proteomes" id="UP000014975"/>
    </source>
</evidence>
<keyword evidence="1" id="KW-1133">Transmembrane helix</keyword>
<protein>
    <recommendedName>
        <fullName evidence="4">VCBS repeat-containing protein</fullName>
    </recommendedName>
</protein>